<sequence length="297" mass="31076">MSAPTLDRPVGTTGPAPVKPAVRPPASAARRRVVQAGWAASSLAGLALGFAVFVPALSGLQEEHAQAAAYRTLRDQFAKQVAPTGPTTDGAPLAVLDIPALGLRQTVVVEGTTGRDLMRGPGHRRDTVLPGQRGVSVLFGRRVSFGAPFARIGELRDGDRIEVTTGQGKASYAVNEHGDGGSPLTDQAENRLVLVTGDSDWISSSTVMVGARLLGDPQPNSGTRGTLRPTDKALAADRAALPALQLWGLGLLAGVTLTTLAVRLWHRWAAYLCAVPVLGALLWSCYENAAALLPNLY</sequence>
<organism evidence="4 5">
    <name type="scientific">Kitasatospora gansuensis</name>
    <dbReference type="NCBI Taxonomy" id="258050"/>
    <lineage>
        <taxon>Bacteria</taxon>
        <taxon>Bacillati</taxon>
        <taxon>Actinomycetota</taxon>
        <taxon>Actinomycetes</taxon>
        <taxon>Kitasatosporales</taxon>
        <taxon>Streptomycetaceae</taxon>
        <taxon>Kitasatospora</taxon>
    </lineage>
</organism>
<evidence type="ECO:0000313" key="5">
    <source>
        <dbReference type="Proteomes" id="UP000573327"/>
    </source>
</evidence>
<dbReference type="Pfam" id="PF04203">
    <property type="entry name" value="Sortase"/>
    <property type="match status" value="1"/>
</dbReference>
<dbReference type="InterPro" id="IPR005754">
    <property type="entry name" value="Sortase"/>
</dbReference>
<dbReference type="InterPro" id="IPR023365">
    <property type="entry name" value="Sortase_dom-sf"/>
</dbReference>
<keyword evidence="5" id="KW-1185">Reference proteome</keyword>
<keyword evidence="3" id="KW-1133">Transmembrane helix</keyword>
<dbReference type="Gene3D" id="2.40.260.10">
    <property type="entry name" value="Sortase"/>
    <property type="match status" value="1"/>
</dbReference>
<reference evidence="4 5" key="1">
    <citation type="submission" date="2020-08" db="EMBL/GenBank/DDBJ databases">
        <title>Sequencing the genomes of 1000 actinobacteria strains.</title>
        <authorList>
            <person name="Klenk H.-P."/>
        </authorList>
    </citation>
    <scope>NUCLEOTIDE SEQUENCE [LARGE SCALE GENOMIC DNA]</scope>
    <source>
        <strain evidence="4 5">DSM 44786</strain>
    </source>
</reference>
<evidence type="ECO:0000256" key="1">
    <source>
        <dbReference type="ARBA" id="ARBA00022801"/>
    </source>
</evidence>
<feature type="transmembrane region" description="Helical" evidence="3">
    <location>
        <begin position="239"/>
        <end position="262"/>
    </location>
</feature>
<protein>
    <submittedName>
        <fullName evidence="4">LPXTG-site transpeptidase (Sortase) family protein</fullName>
    </submittedName>
</protein>
<dbReference type="RefSeq" id="WP_184911308.1">
    <property type="nucleotide sequence ID" value="NZ_JACHJR010000001.1"/>
</dbReference>
<accession>A0A7W7S802</accession>
<comment type="caution">
    <text evidence="4">The sequence shown here is derived from an EMBL/GenBank/DDBJ whole genome shotgun (WGS) entry which is preliminary data.</text>
</comment>
<gene>
    <name evidence="4" type="ORF">F4556_000528</name>
</gene>
<evidence type="ECO:0000256" key="3">
    <source>
        <dbReference type="SAM" id="Phobius"/>
    </source>
</evidence>
<keyword evidence="3" id="KW-0812">Transmembrane</keyword>
<feature type="compositionally biased region" description="Low complexity" evidence="2">
    <location>
        <begin position="15"/>
        <end position="25"/>
    </location>
</feature>
<dbReference type="GO" id="GO:0016787">
    <property type="term" value="F:hydrolase activity"/>
    <property type="evidence" value="ECO:0007669"/>
    <property type="project" value="UniProtKB-KW"/>
</dbReference>
<dbReference type="EMBL" id="JACHJR010000001">
    <property type="protein sequence ID" value="MBB4944993.1"/>
    <property type="molecule type" value="Genomic_DNA"/>
</dbReference>
<evidence type="ECO:0000256" key="2">
    <source>
        <dbReference type="SAM" id="MobiDB-lite"/>
    </source>
</evidence>
<dbReference type="AlphaFoldDB" id="A0A7W7S802"/>
<keyword evidence="1" id="KW-0378">Hydrolase</keyword>
<evidence type="ECO:0000313" key="4">
    <source>
        <dbReference type="EMBL" id="MBB4944993.1"/>
    </source>
</evidence>
<name>A0A7W7S802_9ACTN</name>
<proteinExistence type="predicted"/>
<feature type="transmembrane region" description="Helical" evidence="3">
    <location>
        <begin position="268"/>
        <end position="286"/>
    </location>
</feature>
<dbReference type="Proteomes" id="UP000573327">
    <property type="component" value="Unassembled WGS sequence"/>
</dbReference>
<keyword evidence="3" id="KW-0472">Membrane</keyword>
<feature type="region of interest" description="Disordered" evidence="2">
    <location>
        <begin position="1"/>
        <end position="25"/>
    </location>
</feature>
<dbReference type="SUPFAM" id="SSF63817">
    <property type="entry name" value="Sortase"/>
    <property type="match status" value="1"/>
</dbReference>